<feature type="domain" description="7TM GPCR serpentine receptor class x (Srx)" evidence="2">
    <location>
        <begin position="54"/>
        <end position="263"/>
    </location>
</feature>
<feature type="transmembrane region" description="Helical" evidence="1">
    <location>
        <begin position="79"/>
        <end position="103"/>
    </location>
</feature>
<proteinExistence type="predicted"/>
<keyword evidence="1" id="KW-1133">Transmembrane helix</keyword>
<sequence length="274" mass="30550">MASFLLTCSKRSVDGNRSEKEMLMKSGKLFEFKSPISVGKHQVNKPQTHTQTSIGFPGLVVNLYNVYLFSTRKSLRTPYGYLTLSRCIANSYVLLTFICYVAPTEIVNHIVGSSSFASLVGNLTGAPCISIIAVQTFLAVHRLLAAFRPISYQKTFGFTTLTMVQLCFSWLWGAGVVTFWEVAPRQYNCSYVFDVASISWIDNCPPIFLTATITIPVYTSSGLVIAINILILCKLLALNNRLGFATKTDRKRSERHIKRMAIQASDLSYHTCLI</sequence>
<evidence type="ECO:0000256" key="1">
    <source>
        <dbReference type="SAM" id="Phobius"/>
    </source>
</evidence>
<evidence type="ECO:0000313" key="4">
    <source>
        <dbReference type="Proteomes" id="UP000252519"/>
    </source>
</evidence>
<name>A0A368GG06_ANCCA</name>
<dbReference type="InterPro" id="IPR019430">
    <property type="entry name" value="7TM_GPCR_serpentine_rcpt_Srx"/>
</dbReference>
<reference evidence="3 4" key="1">
    <citation type="submission" date="2014-10" db="EMBL/GenBank/DDBJ databases">
        <title>Draft genome of the hookworm Ancylostoma caninum.</title>
        <authorList>
            <person name="Mitreva M."/>
        </authorList>
    </citation>
    <scope>NUCLEOTIDE SEQUENCE [LARGE SCALE GENOMIC DNA]</scope>
    <source>
        <strain evidence="3 4">Baltimore</strain>
    </source>
</reference>
<protein>
    <recommendedName>
        <fullName evidence="2">7TM GPCR serpentine receptor class x (Srx) domain-containing protein</fullName>
    </recommendedName>
</protein>
<keyword evidence="4" id="KW-1185">Reference proteome</keyword>
<dbReference type="PANTHER" id="PTHR23013">
    <property type="entry name" value="SERPENTINE RECEPTOR"/>
    <property type="match status" value="1"/>
</dbReference>
<dbReference type="Gene3D" id="1.20.1070.10">
    <property type="entry name" value="Rhodopsin 7-helix transmembrane proteins"/>
    <property type="match status" value="1"/>
</dbReference>
<dbReference type="SUPFAM" id="SSF81321">
    <property type="entry name" value="Family A G protein-coupled receptor-like"/>
    <property type="match status" value="1"/>
</dbReference>
<dbReference type="PANTHER" id="PTHR23013:SF27">
    <property type="entry name" value="G-PROTEIN COUPLED RECEPTORS FAMILY 1 PROFILE DOMAIN-CONTAINING PROTEIN"/>
    <property type="match status" value="1"/>
</dbReference>
<accession>A0A368GG06</accession>
<feature type="transmembrane region" description="Helical" evidence="1">
    <location>
        <begin position="156"/>
        <end position="180"/>
    </location>
</feature>
<organism evidence="3 4">
    <name type="scientific">Ancylostoma caninum</name>
    <name type="common">Dog hookworm</name>
    <dbReference type="NCBI Taxonomy" id="29170"/>
    <lineage>
        <taxon>Eukaryota</taxon>
        <taxon>Metazoa</taxon>
        <taxon>Ecdysozoa</taxon>
        <taxon>Nematoda</taxon>
        <taxon>Chromadorea</taxon>
        <taxon>Rhabditida</taxon>
        <taxon>Rhabditina</taxon>
        <taxon>Rhabditomorpha</taxon>
        <taxon>Strongyloidea</taxon>
        <taxon>Ancylostomatidae</taxon>
        <taxon>Ancylostomatinae</taxon>
        <taxon>Ancylostoma</taxon>
    </lineage>
</organism>
<evidence type="ECO:0000313" key="3">
    <source>
        <dbReference type="EMBL" id="RCN43324.1"/>
    </source>
</evidence>
<gene>
    <name evidence="3" type="ORF">ANCCAN_10688</name>
</gene>
<keyword evidence="1" id="KW-0812">Transmembrane</keyword>
<dbReference type="EMBL" id="JOJR01000161">
    <property type="protein sequence ID" value="RCN43324.1"/>
    <property type="molecule type" value="Genomic_DNA"/>
</dbReference>
<dbReference type="OrthoDB" id="5847113at2759"/>
<comment type="caution">
    <text evidence="3">The sequence shown here is derived from an EMBL/GenBank/DDBJ whole genome shotgun (WGS) entry which is preliminary data.</text>
</comment>
<dbReference type="AlphaFoldDB" id="A0A368GG06"/>
<feature type="transmembrane region" description="Helical" evidence="1">
    <location>
        <begin position="123"/>
        <end position="144"/>
    </location>
</feature>
<feature type="transmembrane region" description="Helical" evidence="1">
    <location>
        <begin position="215"/>
        <end position="237"/>
    </location>
</feature>
<dbReference type="Pfam" id="PF10328">
    <property type="entry name" value="7TM_GPCR_Srx"/>
    <property type="match status" value="1"/>
</dbReference>
<keyword evidence="1" id="KW-0472">Membrane</keyword>
<evidence type="ECO:0000259" key="2">
    <source>
        <dbReference type="Pfam" id="PF10328"/>
    </source>
</evidence>
<dbReference type="Proteomes" id="UP000252519">
    <property type="component" value="Unassembled WGS sequence"/>
</dbReference>